<reference evidence="1 2" key="1">
    <citation type="submission" date="2023-06" db="EMBL/GenBank/DDBJ databases">
        <authorList>
            <person name="Zeman M."/>
            <person name="Kubasova T."/>
            <person name="Jahodarova E."/>
            <person name="Nykrynova M."/>
            <person name="Rychlik I."/>
        </authorList>
    </citation>
    <scope>NUCLEOTIDE SEQUENCE [LARGE SCALE GENOMIC DNA]</scope>
    <source>
        <strain evidence="1 2">109_WCHN</strain>
    </source>
</reference>
<accession>A0ABT7VBY9</accession>
<protein>
    <recommendedName>
        <fullName evidence="3">Secreted protein</fullName>
    </recommendedName>
</protein>
<evidence type="ECO:0000313" key="2">
    <source>
        <dbReference type="Proteomes" id="UP001169458"/>
    </source>
</evidence>
<name>A0ABT7VBY9_9BACE</name>
<reference evidence="2" key="2">
    <citation type="submission" date="2023-07" db="EMBL/GenBank/DDBJ databases">
        <title>Identification and characterization of horizontal gene transfer across gut microbiota members of farm animals based on homology search.</title>
        <authorList>
            <person name="Schwarzerova J."/>
            <person name="Nykrynova M."/>
            <person name="Jureckova K."/>
            <person name="Cejkova D."/>
            <person name="Rychlik I."/>
        </authorList>
    </citation>
    <scope>NUCLEOTIDE SEQUENCE [LARGE SCALE GENOMIC DNA]</scope>
    <source>
        <strain evidence="2">109_WCHN</strain>
    </source>
</reference>
<evidence type="ECO:0008006" key="3">
    <source>
        <dbReference type="Google" id="ProtNLM"/>
    </source>
</evidence>
<evidence type="ECO:0000313" key="1">
    <source>
        <dbReference type="EMBL" id="MDM8323808.1"/>
    </source>
</evidence>
<organism evidence="1 2">
    <name type="scientific">Bacteroides gallinaceum</name>
    <dbReference type="NCBI Taxonomy" id="1462571"/>
    <lineage>
        <taxon>Bacteria</taxon>
        <taxon>Pseudomonadati</taxon>
        <taxon>Bacteroidota</taxon>
        <taxon>Bacteroidia</taxon>
        <taxon>Bacteroidales</taxon>
        <taxon>Bacteroidaceae</taxon>
        <taxon>Bacteroides</taxon>
    </lineage>
</organism>
<dbReference type="EMBL" id="JAUDEN010000001">
    <property type="protein sequence ID" value="MDM8323808.1"/>
    <property type="molecule type" value="Genomic_DNA"/>
</dbReference>
<dbReference type="RefSeq" id="WP_289558124.1">
    <property type="nucleotide sequence ID" value="NZ_JAUDEN010000001.1"/>
</dbReference>
<dbReference type="Proteomes" id="UP001169458">
    <property type="component" value="Unassembled WGS sequence"/>
</dbReference>
<keyword evidence="2" id="KW-1185">Reference proteome</keyword>
<gene>
    <name evidence="1" type="ORF">QUW60_00900</name>
</gene>
<proteinExistence type="predicted"/>
<comment type="caution">
    <text evidence="1">The sequence shown here is derived from an EMBL/GenBank/DDBJ whole genome shotgun (WGS) entry which is preliminary data.</text>
</comment>
<sequence length="107" mass="11821">MRTGYRTEMLLLLLGTAGSAQTSRKNIYHDGWTDLNKNGNHTKAINAIQRWAIPMYTHPSSTWCATRAGDARLNVSSGKNTGSTDMWQAAASLRKTCNCSTGTWKNK</sequence>